<comment type="caution">
    <text evidence="1">The sequence shown here is derived from an EMBL/GenBank/DDBJ whole genome shotgun (WGS) entry which is preliminary data.</text>
</comment>
<evidence type="ECO:0000313" key="2">
    <source>
        <dbReference type="Proteomes" id="UP000297241"/>
    </source>
</evidence>
<gene>
    <name evidence="1" type="ORF">EHR06_07855</name>
</gene>
<organism evidence="1 2">
    <name type="scientific">Leptospira dzoumogneensis</name>
    <dbReference type="NCBI Taxonomy" id="2484904"/>
    <lineage>
        <taxon>Bacteria</taxon>
        <taxon>Pseudomonadati</taxon>
        <taxon>Spirochaetota</taxon>
        <taxon>Spirochaetia</taxon>
        <taxon>Leptospirales</taxon>
        <taxon>Leptospiraceae</taxon>
        <taxon>Leptospira</taxon>
    </lineage>
</organism>
<dbReference type="RefSeq" id="WP_135756491.1">
    <property type="nucleotide sequence ID" value="NZ_RQHS01000012.1"/>
</dbReference>
<dbReference type="InterPro" id="IPR038573">
    <property type="entry name" value="BrnT_sf"/>
</dbReference>
<sequence>MRFEWDVEKEKVNLKKHGLSFTEAAFVFTDAKTIYLPDPDHSIGEERLVALGKIRDLTIAVVIFVDKSKNDEEIIRIISARKATKSEEQQYYSSEID</sequence>
<dbReference type="Gene3D" id="3.10.450.530">
    <property type="entry name" value="Ribonuclease toxin, BrnT, of type II toxin-antitoxin system"/>
    <property type="match status" value="1"/>
</dbReference>
<name>A0A4Z1AUM5_9LEPT</name>
<dbReference type="Pfam" id="PF04365">
    <property type="entry name" value="BrnT_toxin"/>
    <property type="match status" value="1"/>
</dbReference>
<accession>A0A4Z1AUM5</accession>
<evidence type="ECO:0000313" key="1">
    <source>
        <dbReference type="EMBL" id="TGN00026.1"/>
    </source>
</evidence>
<protein>
    <submittedName>
        <fullName evidence="1">BrnT family toxin</fullName>
    </submittedName>
</protein>
<dbReference type="EMBL" id="RQHS01000012">
    <property type="protein sequence ID" value="TGN00026.1"/>
    <property type="molecule type" value="Genomic_DNA"/>
</dbReference>
<dbReference type="AlphaFoldDB" id="A0A4Z1AUM5"/>
<dbReference type="OrthoDB" id="9802417at2"/>
<keyword evidence="2" id="KW-1185">Reference proteome</keyword>
<proteinExistence type="predicted"/>
<dbReference type="InterPro" id="IPR007460">
    <property type="entry name" value="BrnT_toxin"/>
</dbReference>
<dbReference type="Proteomes" id="UP000297241">
    <property type="component" value="Unassembled WGS sequence"/>
</dbReference>
<reference evidence="1" key="1">
    <citation type="journal article" date="2019" name="PLoS Negl. Trop. Dis.">
        <title>Revisiting the worldwide diversity of Leptospira species in the environment.</title>
        <authorList>
            <person name="Vincent A.T."/>
            <person name="Schiettekatte O."/>
            <person name="Bourhy P."/>
            <person name="Veyrier F.J."/>
            <person name="Picardeau M."/>
        </authorList>
    </citation>
    <scope>NUCLEOTIDE SEQUENCE [LARGE SCALE GENOMIC DNA]</scope>
    <source>
        <strain evidence="1">201601113</strain>
    </source>
</reference>